<organism evidence="1">
    <name type="scientific">marine sediment metagenome</name>
    <dbReference type="NCBI Taxonomy" id="412755"/>
    <lineage>
        <taxon>unclassified sequences</taxon>
        <taxon>metagenomes</taxon>
        <taxon>ecological metagenomes</taxon>
    </lineage>
</organism>
<feature type="non-terminal residue" evidence="1">
    <location>
        <position position="1"/>
    </location>
</feature>
<dbReference type="SUPFAM" id="SSF55486">
    <property type="entry name" value="Metalloproteases ('zincins'), catalytic domain"/>
    <property type="match status" value="1"/>
</dbReference>
<reference evidence="1" key="1">
    <citation type="journal article" date="2014" name="Front. Microbiol.">
        <title>High frequency of phylogenetically diverse reductive dehalogenase-homologous genes in deep subseafloor sedimentary metagenomes.</title>
        <authorList>
            <person name="Kawai M."/>
            <person name="Futagami T."/>
            <person name="Toyoda A."/>
            <person name="Takaki Y."/>
            <person name="Nishi S."/>
            <person name="Hori S."/>
            <person name="Arai W."/>
            <person name="Tsubouchi T."/>
            <person name="Morono Y."/>
            <person name="Uchiyama I."/>
            <person name="Ito T."/>
            <person name="Fujiyama A."/>
            <person name="Inagaki F."/>
            <person name="Takami H."/>
        </authorList>
    </citation>
    <scope>NUCLEOTIDE SEQUENCE</scope>
    <source>
        <strain evidence="1">Expedition CK06-06</strain>
    </source>
</reference>
<proteinExistence type="predicted"/>
<comment type="caution">
    <text evidence="1">The sequence shown here is derived from an EMBL/GenBank/DDBJ whole genome shotgun (WGS) entry which is preliminary data.</text>
</comment>
<name>X1MGD9_9ZZZZ</name>
<evidence type="ECO:0000313" key="1">
    <source>
        <dbReference type="EMBL" id="GAI30338.1"/>
    </source>
</evidence>
<protein>
    <submittedName>
        <fullName evidence="1">Uncharacterized protein</fullName>
    </submittedName>
</protein>
<dbReference type="EMBL" id="BARV01018060">
    <property type="protein sequence ID" value="GAI30338.1"/>
    <property type="molecule type" value="Genomic_DNA"/>
</dbReference>
<accession>X1MGD9</accession>
<dbReference type="Pfam" id="PF13688">
    <property type="entry name" value="Reprolysin_5"/>
    <property type="match status" value="1"/>
</dbReference>
<dbReference type="GO" id="GO:0008237">
    <property type="term" value="F:metallopeptidase activity"/>
    <property type="evidence" value="ECO:0007669"/>
    <property type="project" value="InterPro"/>
</dbReference>
<gene>
    <name evidence="1" type="ORF">S06H3_30637</name>
</gene>
<sequence length="117" mass="13617">LFNEVTREIDKGTNDVMVAFTGQLSWWTTPYHGLAEGDNLCTEKPVLGDDVIVVRVPSFWVDNVHQHEYSHLFGAPDHDVCDGKEIRCIMSYDWAYKINEWCNDCYSKIIANKWRTF</sequence>
<dbReference type="AlphaFoldDB" id="X1MGD9"/>
<dbReference type="InterPro" id="IPR024079">
    <property type="entry name" value="MetalloPept_cat_dom_sf"/>
</dbReference>
<dbReference type="Gene3D" id="3.40.390.10">
    <property type="entry name" value="Collagenase (Catalytic Domain)"/>
    <property type="match status" value="1"/>
</dbReference>